<comment type="caution">
    <text evidence="1">The sequence shown here is derived from an EMBL/GenBank/DDBJ whole genome shotgun (WGS) entry which is preliminary data.</text>
</comment>
<evidence type="ECO:0000313" key="2">
    <source>
        <dbReference type="Proteomes" id="UP001055879"/>
    </source>
</evidence>
<sequence>MTVNWSYFQFFLTARPLTSRAEHLGSTHIFRPNKRGLRFCLTVQWIRFCAHSHRITAGDRRYAHSASPSPSRKLSSETVTGDRSRTFTNFRTEIRSTA</sequence>
<dbReference type="EMBL" id="CM042057">
    <property type="protein sequence ID" value="KAI3691674.1"/>
    <property type="molecule type" value="Genomic_DNA"/>
</dbReference>
<gene>
    <name evidence="1" type="ORF">L6452_31476</name>
</gene>
<dbReference type="Proteomes" id="UP001055879">
    <property type="component" value="Linkage Group LG11"/>
</dbReference>
<protein>
    <submittedName>
        <fullName evidence="1">Uncharacterized protein</fullName>
    </submittedName>
</protein>
<keyword evidence="2" id="KW-1185">Reference proteome</keyword>
<reference evidence="1 2" key="2">
    <citation type="journal article" date="2022" name="Mol. Ecol. Resour.">
        <title>The genomes of chicory, endive, great burdock and yacon provide insights into Asteraceae paleo-polyploidization history and plant inulin production.</title>
        <authorList>
            <person name="Fan W."/>
            <person name="Wang S."/>
            <person name="Wang H."/>
            <person name="Wang A."/>
            <person name="Jiang F."/>
            <person name="Liu H."/>
            <person name="Zhao H."/>
            <person name="Xu D."/>
            <person name="Zhang Y."/>
        </authorList>
    </citation>
    <scope>NUCLEOTIDE SEQUENCE [LARGE SCALE GENOMIC DNA]</scope>
    <source>
        <strain evidence="2">cv. Niubang</strain>
    </source>
</reference>
<reference evidence="2" key="1">
    <citation type="journal article" date="2022" name="Mol. Ecol. Resour.">
        <title>The genomes of chicory, endive, great burdock and yacon provide insights into Asteraceae palaeo-polyploidization history and plant inulin production.</title>
        <authorList>
            <person name="Fan W."/>
            <person name="Wang S."/>
            <person name="Wang H."/>
            <person name="Wang A."/>
            <person name="Jiang F."/>
            <person name="Liu H."/>
            <person name="Zhao H."/>
            <person name="Xu D."/>
            <person name="Zhang Y."/>
        </authorList>
    </citation>
    <scope>NUCLEOTIDE SEQUENCE [LARGE SCALE GENOMIC DNA]</scope>
    <source>
        <strain evidence="2">cv. Niubang</strain>
    </source>
</reference>
<accession>A0ACB8Z363</accession>
<evidence type="ECO:0000313" key="1">
    <source>
        <dbReference type="EMBL" id="KAI3691674.1"/>
    </source>
</evidence>
<name>A0ACB8Z363_ARCLA</name>
<proteinExistence type="predicted"/>
<organism evidence="1 2">
    <name type="scientific">Arctium lappa</name>
    <name type="common">Greater burdock</name>
    <name type="synonym">Lappa major</name>
    <dbReference type="NCBI Taxonomy" id="4217"/>
    <lineage>
        <taxon>Eukaryota</taxon>
        <taxon>Viridiplantae</taxon>
        <taxon>Streptophyta</taxon>
        <taxon>Embryophyta</taxon>
        <taxon>Tracheophyta</taxon>
        <taxon>Spermatophyta</taxon>
        <taxon>Magnoliopsida</taxon>
        <taxon>eudicotyledons</taxon>
        <taxon>Gunneridae</taxon>
        <taxon>Pentapetalae</taxon>
        <taxon>asterids</taxon>
        <taxon>campanulids</taxon>
        <taxon>Asterales</taxon>
        <taxon>Asteraceae</taxon>
        <taxon>Carduoideae</taxon>
        <taxon>Cardueae</taxon>
        <taxon>Arctiinae</taxon>
        <taxon>Arctium</taxon>
    </lineage>
</organism>